<feature type="disulfide bond" evidence="13">
    <location>
        <begin position="1155"/>
        <end position="1167"/>
    </location>
</feature>
<feature type="disulfide bond" evidence="13">
    <location>
        <begin position="260"/>
        <end position="275"/>
    </location>
</feature>
<dbReference type="Pfam" id="PF00058">
    <property type="entry name" value="Ldl_recept_b"/>
    <property type="match status" value="3"/>
</dbReference>
<dbReference type="CDD" id="cd00054">
    <property type="entry name" value="EGF_CA"/>
    <property type="match status" value="2"/>
</dbReference>
<dbReference type="GO" id="GO:0042562">
    <property type="term" value="F:hormone binding"/>
    <property type="evidence" value="ECO:0007669"/>
    <property type="project" value="TreeGrafter"/>
</dbReference>
<dbReference type="InterPro" id="IPR011042">
    <property type="entry name" value="6-blade_b-propeller_TolB-like"/>
</dbReference>
<dbReference type="InterPro" id="IPR001881">
    <property type="entry name" value="EGF-like_Ca-bd_dom"/>
</dbReference>
<evidence type="ECO:0000256" key="12">
    <source>
        <dbReference type="PROSITE-ProRule" id="PRU00076"/>
    </source>
</evidence>
<dbReference type="PANTHER" id="PTHR22722:SF14">
    <property type="entry name" value="MEGALIN, ISOFORM A"/>
    <property type="match status" value="1"/>
</dbReference>
<feature type="disulfide bond" evidence="13">
    <location>
        <begin position="1303"/>
        <end position="1318"/>
    </location>
</feature>
<organism evidence="18 19">
    <name type="scientific">Drosophila madeirensis</name>
    <name type="common">Fruit fly</name>
    <dbReference type="NCBI Taxonomy" id="30013"/>
    <lineage>
        <taxon>Eukaryota</taxon>
        <taxon>Metazoa</taxon>
        <taxon>Ecdysozoa</taxon>
        <taxon>Arthropoda</taxon>
        <taxon>Hexapoda</taxon>
        <taxon>Insecta</taxon>
        <taxon>Pterygota</taxon>
        <taxon>Neoptera</taxon>
        <taxon>Endopterygota</taxon>
        <taxon>Diptera</taxon>
        <taxon>Brachycera</taxon>
        <taxon>Muscomorpha</taxon>
        <taxon>Ephydroidea</taxon>
        <taxon>Drosophilidae</taxon>
        <taxon>Drosophila</taxon>
        <taxon>Sophophora</taxon>
    </lineage>
</organism>
<dbReference type="Pfam" id="PF00057">
    <property type="entry name" value="Ldl_recept_a"/>
    <property type="match status" value="11"/>
</dbReference>
<evidence type="ECO:0000256" key="15">
    <source>
        <dbReference type="SAM" id="MobiDB-lite"/>
    </source>
</evidence>
<dbReference type="PROSITE" id="PS01187">
    <property type="entry name" value="EGF_CA"/>
    <property type="match status" value="2"/>
</dbReference>
<dbReference type="Proteomes" id="UP001500889">
    <property type="component" value="Chromosome A"/>
</dbReference>
<keyword evidence="4 16" id="KW-0812">Transmembrane</keyword>
<keyword evidence="11" id="KW-0325">Glycoprotein</keyword>
<evidence type="ECO:0000256" key="6">
    <source>
        <dbReference type="ARBA" id="ARBA00022737"/>
    </source>
</evidence>
<feature type="transmembrane region" description="Helical" evidence="16">
    <location>
        <begin position="1836"/>
        <end position="1857"/>
    </location>
</feature>
<sequence>MCVGTRLHSQRSEIYVGRGRNMRSSNWQMLNLTSRIATVCYGVGNGSNANTSSNCYNVRRQRYGGHGPTQPQLSCRPIWWCRLAMLLLIFCALAAAASGSANTRCDEEQFQCRDGSCILQAKMCDGRNDCTDATDELDCDYKLCREPHWFPCAQPHGACLAAELKCNGIDNCPGGEDELNCPVSARFASYRRLPARNCSLSQYMCQRDRSCIPIEFQCDGKSDCADSSDELAGCSTQSAASCSGHLCPNGRCLQRKQWLCDGVDDCGDGSDEHGCVDLCKPQLGKFMCRNKEQCLQLAQVCDGHSDCMDGSDESETCNIKPDCSSKTCPPAATCHMMPVDGAQCHCPAGFRLAKFGNKCVDIDECQEREPELCSQSCENTSGGYRCLCDPGYQLARDNRTCRATISNASEHPLLLYTTQMNVMGMQLASGQQHWSRHHVYQVAGNLSKVIGVAYDGSHVYWTNIQNEAESIVKAKSDGSHSEILLTSGLDAPEDLAVDWLTQNIYFSDNEMRHIAVCSHDAHNCVVLVTEDVHQPRGLALWPQRGQMFWTDWGVKPMIVRASMNGERSTPIVSDNIHWPNGIVVDMHQQRIYWVDAKLGSIQTVRPDGSGRRTVLDGILKHPYGLAVYEDQLYWSDWVTKSIHACHKYSGKQHRVLAKDSTIYAVHIYHPAKQPQTPNACASARCSHLCLLAEPEAGGHSCACPDGMKLAPDHQRCIQMVKRQRLFVGVGQYLLEIEHTAFGRHVVSASHALDCVISEMVYNSVNGSLIIADNERHIIVEYQPEQGRTQGQGHGQPLRTLIRSNLGNVSALAFDHISQNLYWADAERRVLELYSFHTRHRALIRFFAGQESPIGLSVMPADGYLFVALKARRQSYIDRLPLSGRGTPTHVFEDELGDDDIKMATDYEQHTLYWSDSDMGMIKYTDIHQTQALMFRNKLRRPYSLALVHQDLFWSELGSPSIYWAHKSNMGPRKRIDVVPSRGDGDGDMHGQYPMSMGGAPWRLSLAASVSIGEEQQLHQQQHPCRQQNGGCSHICVGVGRLAATCLCPVGFVYRDASNRTCLEALDCEFRCHSSGECLTLAHRCNGRQDCVDRSDEQDCDVGHKPKPKVMCTNRQFACHNAEDCVEKNKRCDGHKDCPDNSDELHCSQFDKTKSCHAHQLACDNGKCVDQSLMCDGKNDCGDNTDENPSKCDSPASCDMGMFQCSSGACIAGSWECDGRIDCSDASDEHDKCGQRQCPADMHRCMLGQCLDRRLVCDGHNDCGDMTDELNCGIHDSPSKANICGTLYQCASNLKLCLDPAARCNGTAECPRGEDEADCGDMCSINEFQCRSEKQCIRKEFRCDRAKDCSDGSDEENCDKIQNQTLSQPWTAASRACRPHLFDCHDGECVDMSRVCNSFPDCENGNDEGPLCATACGGRPVCQHKCRATPTGAVCSCFDGYRLDTDQRSCVDVNECLEGNQPCAQICENTLGGYQCQCHADFMLHQDRVSCKSLQAGATLLFSSYNEVRNLSEQPMMLQVAWSANDSRIDGFDVDMERQLGYFSSEEQGIVYQVDMRRGSVTRALAVPSPTKLAVDWATGNVYVLAGGSASQEIYACSFTARMCGRILQVKTHMHLRHLAIDGYHGRLFYIAMRLEGFGHASAEVHVARLDGSHKELMLHKKDSYMTALALDPHQQQLYYLDMHSRTLERISYRSRSGSGPHRRPEVMVHKSPALKQPSGLSIYENHAYIVNLGSKEAVRCRLYGERICKSINLNVNNAQDIVVAGRSRQPMAATNPCQHSHCHGMCILADYGYECMCGSQLVAEGEQCPHGSSSELEVGASRQDRPQSSGSSIQRWLMALLVLVVGSLAVGLGYMYFRWRQRGHTGLNINLHFQNPLSTIGSKAFIDHERNEASVGINANGMDGMASSHSHSSSETGTTSASSSFSAQQFGMPNVLQRMLRPKQTSSSQMATEMLLENSRASELYTLDNGRKAARGGGTRVQDILVADTDDDAATGGSFGGDYAGDDANARLVP</sequence>
<feature type="disulfide bond" evidence="13">
    <location>
        <begin position="1376"/>
        <end position="1388"/>
    </location>
</feature>
<dbReference type="PANTHER" id="PTHR22722">
    <property type="entry name" value="LOW-DENSITY LIPOPROTEIN RECEPTOR-RELATED PROTEIN 2-RELATED"/>
    <property type="match status" value="1"/>
</dbReference>
<evidence type="ECO:0000256" key="4">
    <source>
        <dbReference type="ARBA" id="ARBA00022692"/>
    </source>
</evidence>
<dbReference type="InterPro" id="IPR002172">
    <property type="entry name" value="LDrepeatLR_classA_rpt"/>
</dbReference>
<feature type="disulfide bond" evidence="13">
    <location>
        <begin position="1084"/>
        <end position="1099"/>
    </location>
</feature>
<evidence type="ECO:0000256" key="3">
    <source>
        <dbReference type="ARBA" id="ARBA00022583"/>
    </source>
</evidence>
<evidence type="ECO:0000259" key="17">
    <source>
        <dbReference type="PROSITE" id="PS50026"/>
    </source>
</evidence>
<feature type="disulfide bond" evidence="13">
    <location>
        <begin position="112"/>
        <end position="130"/>
    </location>
</feature>
<dbReference type="FunFam" id="4.10.400.10:FF:000065">
    <property type="entry name" value="Transmembrane protease serine 7"/>
    <property type="match status" value="1"/>
</dbReference>
<dbReference type="SUPFAM" id="SSF63825">
    <property type="entry name" value="YWTD domain"/>
    <property type="match status" value="3"/>
</dbReference>
<keyword evidence="3" id="KW-0254">Endocytosis</keyword>
<evidence type="ECO:0000256" key="13">
    <source>
        <dbReference type="PROSITE-ProRule" id="PRU00124"/>
    </source>
</evidence>
<evidence type="ECO:0000313" key="18">
    <source>
        <dbReference type="EMBL" id="BFG00619.1"/>
    </source>
</evidence>
<evidence type="ECO:0000256" key="10">
    <source>
        <dbReference type="ARBA" id="ARBA00023170"/>
    </source>
</evidence>
<evidence type="ECO:0000256" key="9">
    <source>
        <dbReference type="ARBA" id="ARBA00023157"/>
    </source>
</evidence>
<evidence type="ECO:0000313" key="19">
    <source>
        <dbReference type="Proteomes" id="UP001500889"/>
    </source>
</evidence>
<dbReference type="InterPro" id="IPR036055">
    <property type="entry name" value="LDL_receptor-like_sf"/>
</dbReference>
<dbReference type="PROSITE" id="PS51120">
    <property type="entry name" value="LDLRB"/>
    <property type="match status" value="3"/>
</dbReference>
<dbReference type="SMART" id="SM00135">
    <property type="entry name" value="LY"/>
    <property type="match status" value="9"/>
</dbReference>
<feature type="disulfide bond" evidence="13">
    <location>
        <begin position="1204"/>
        <end position="1222"/>
    </location>
</feature>
<name>A0AAU9FXU8_DROMD</name>
<dbReference type="GO" id="GO:0016324">
    <property type="term" value="C:apical plasma membrane"/>
    <property type="evidence" value="ECO:0007669"/>
    <property type="project" value="TreeGrafter"/>
</dbReference>
<dbReference type="InterPro" id="IPR049883">
    <property type="entry name" value="NOTCH1_EGF-like"/>
</dbReference>
<dbReference type="InterPro" id="IPR051221">
    <property type="entry name" value="LDLR-related"/>
</dbReference>
<dbReference type="Pfam" id="PF07645">
    <property type="entry name" value="EGF_CA"/>
    <property type="match status" value="1"/>
</dbReference>
<dbReference type="SMART" id="SM00192">
    <property type="entry name" value="LDLa"/>
    <property type="match status" value="13"/>
</dbReference>
<dbReference type="CDD" id="cd00112">
    <property type="entry name" value="LDLa"/>
    <property type="match status" value="12"/>
</dbReference>
<feature type="region of interest" description="Disordered" evidence="15">
    <location>
        <begin position="1904"/>
        <end position="1925"/>
    </location>
</feature>
<dbReference type="InterPro" id="IPR023415">
    <property type="entry name" value="LDLR_class-A_CS"/>
</dbReference>
<feature type="disulfide bond" evidence="13">
    <location>
        <begin position="1237"/>
        <end position="1249"/>
    </location>
</feature>
<feature type="domain" description="EGF-like" evidence="17">
    <location>
        <begin position="319"/>
        <end position="356"/>
    </location>
</feature>
<dbReference type="SUPFAM" id="SSF57184">
    <property type="entry name" value="Growth factor receptor domain"/>
    <property type="match status" value="1"/>
</dbReference>
<evidence type="ECO:0000256" key="14">
    <source>
        <dbReference type="PROSITE-ProRule" id="PRU00461"/>
    </source>
</evidence>
<keyword evidence="7 16" id="KW-1133">Transmembrane helix</keyword>
<dbReference type="FunFam" id="2.10.25.10:FF:000526">
    <property type="entry name" value="Dumpy, isoform J"/>
    <property type="match status" value="1"/>
</dbReference>
<dbReference type="PROSITE" id="PS00010">
    <property type="entry name" value="ASX_HYDROXYL"/>
    <property type="match status" value="1"/>
</dbReference>
<feature type="disulfide bond" evidence="13">
    <location>
        <begin position="1197"/>
        <end position="1209"/>
    </location>
</feature>
<feature type="disulfide bond" evidence="13">
    <location>
        <begin position="1256"/>
        <end position="1271"/>
    </location>
</feature>
<dbReference type="InterPro" id="IPR000152">
    <property type="entry name" value="EGF-type_Asp/Asn_hydroxyl_site"/>
</dbReference>
<feature type="disulfide bond" evidence="13">
    <location>
        <begin position="1383"/>
        <end position="1401"/>
    </location>
</feature>
<feature type="repeat" description="LDL-receptor class B" evidence="14">
    <location>
        <begin position="545"/>
        <end position="588"/>
    </location>
</feature>
<dbReference type="Gene3D" id="4.10.400.10">
    <property type="entry name" value="Low-density Lipoprotein Receptor"/>
    <property type="match status" value="13"/>
</dbReference>
<evidence type="ECO:0000256" key="16">
    <source>
        <dbReference type="SAM" id="Phobius"/>
    </source>
</evidence>
<keyword evidence="2 12" id="KW-0245">EGF-like domain</keyword>
<dbReference type="PROSITE" id="PS01209">
    <property type="entry name" value="LDLRA_1"/>
    <property type="match status" value="5"/>
</dbReference>
<feature type="repeat" description="LDL-receptor class B" evidence="14">
    <location>
        <begin position="589"/>
        <end position="631"/>
    </location>
</feature>
<comment type="caution">
    <text evidence="12">Lacks conserved residue(s) required for the propagation of feature annotation.</text>
</comment>
<accession>A0AAU9FXU8</accession>
<dbReference type="FunFam" id="2.10.25.10:FF:000017">
    <property type="entry name" value="latent-transforming growth factor beta-binding protein 4 isoform X1"/>
    <property type="match status" value="1"/>
</dbReference>
<dbReference type="GO" id="GO:0043235">
    <property type="term" value="C:receptor complex"/>
    <property type="evidence" value="ECO:0007669"/>
    <property type="project" value="TreeGrafter"/>
</dbReference>
<keyword evidence="8 16" id="KW-0472">Membrane</keyword>
<dbReference type="Gene3D" id="2.120.10.30">
    <property type="entry name" value="TolB, C-terminal domain"/>
    <property type="match status" value="3"/>
</dbReference>
<evidence type="ECO:0000256" key="8">
    <source>
        <dbReference type="ARBA" id="ARBA00023136"/>
    </source>
</evidence>
<feature type="repeat" description="LDL-receptor class B" evidence="14">
    <location>
        <begin position="457"/>
        <end position="501"/>
    </location>
</feature>
<dbReference type="InterPro" id="IPR009030">
    <property type="entry name" value="Growth_fac_rcpt_cys_sf"/>
</dbReference>
<proteinExistence type="predicted"/>
<keyword evidence="10 18" id="KW-0675">Receptor</keyword>
<feature type="compositionally biased region" description="Low complexity" evidence="15">
    <location>
        <begin position="1907"/>
        <end position="1925"/>
    </location>
</feature>
<dbReference type="InterPro" id="IPR000742">
    <property type="entry name" value="EGF"/>
</dbReference>
<feature type="disulfide bond" evidence="13">
    <location>
        <begin position="105"/>
        <end position="117"/>
    </location>
</feature>
<dbReference type="PRINTS" id="PR00261">
    <property type="entry name" value="LDLRECEPTOR"/>
</dbReference>
<evidence type="ECO:0000256" key="1">
    <source>
        <dbReference type="ARBA" id="ARBA00004167"/>
    </source>
</evidence>
<feature type="disulfide bond" evidence="13">
    <location>
        <begin position="1131"/>
        <end position="1146"/>
    </location>
</feature>
<evidence type="ECO:0000256" key="5">
    <source>
        <dbReference type="ARBA" id="ARBA00022729"/>
    </source>
</evidence>
<dbReference type="GO" id="GO:0005509">
    <property type="term" value="F:calcium ion binding"/>
    <property type="evidence" value="ECO:0007669"/>
    <property type="project" value="InterPro"/>
</dbReference>
<dbReference type="PROSITE" id="PS50026">
    <property type="entry name" value="EGF_3"/>
    <property type="match status" value="2"/>
</dbReference>
<evidence type="ECO:0000256" key="11">
    <source>
        <dbReference type="ARBA" id="ARBA00023180"/>
    </source>
</evidence>
<evidence type="ECO:0000256" key="2">
    <source>
        <dbReference type="ARBA" id="ARBA00022536"/>
    </source>
</evidence>
<feature type="disulfide bond" evidence="13">
    <location>
        <begin position="1244"/>
        <end position="1262"/>
    </location>
</feature>
<dbReference type="EMBL" id="AP029266">
    <property type="protein sequence ID" value="BFG00619.1"/>
    <property type="molecule type" value="Genomic_DNA"/>
</dbReference>
<feature type="region of interest" description="Disordered" evidence="15">
    <location>
        <begin position="1991"/>
        <end position="2014"/>
    </location>
</feature>
<feature type="disulfide bond" evidence="13">
    <location>
        <begin position="166"/>
        <end position="181"/>
    </location>
</feature>
<dbReference type="PROSITE" id="PS01186">
    <property type="entry name" value="EGF_2"/>
    <property type="match status" value="1"/>
</dbReference>
<dbReference type="PROSITE" id="PS50068">
    <property type="entry name" value="LDLRA_2"/>
    <property type="match status" value="13"/>
</dbReference>
<dbReference type="SMART" id="SM00181">
    <property type="entry name" value="EGF"/>
    <property type="match status" value="8"/>
</dbReference>
<gene>
    <name evidence="18" type="ORF">DMAD_00567</name>
</gene>
<feature type="disulfide bond" evidence="13">
    <location>
        <begin position="124"/>
        <end position="139"/>
    </location>
</feature>
<keyword evidence="6" id="KW-0677">Repeat</keyword>
<protein>
    <submittedName>
        <fullName evidence="18">Vitellogenin receptor</fullName>
    </submittedName>
</protein>
<dbReference type="Gene3D" id="2.10.25.10">
    <property type="entry name" value="Laminin"/>
    <property type="match status" value="4"/>
</dbReference>
<dbReference type="SUPFAM" id="SSF57424">
    <property type="entry name" value="LDL receptor-like module"/>
    <property type="match status" value="12"/>
</dbReference>
<dbReference type="InterPro" id="IPR000033">
    <property type="entry name" value="LDLR_classB_rpt"/>
</dbReference>
<dbReference type="FunFam" id="2.120.10.30:FF:000241">
    <property type="entry name" value="Low-density lipoprotein receptor-related protein 6"/>
    <property type="match status" value="1"/>
</dbReference>
<dbReference type="Pfam" id="PF12662">
    <property type="entry name" value="cEGF"/>
    <property type="match status" value="1"/>
</dbReference>
<keyword evidence="19" id="KW-1185">Reference proteome</keyword>
<dbReference type="GO" id="GO:0006898">
    <property type="term" value="P:receptor-mediated endocytosis"/>
    <property type="evidence" value="ECO:0007669"/>
    <property type="project" value="TreeGrafter"/>
</dbReference>
<dbReference type="InterPro" id="IPR026823">
    <property type="entry name" value="cEGF"/>
</dbReference>
<keyword evidence="9 13" id="KW-1015">Disulfide bond</keyword>
<comment type="subcellular location">
    <subcellularLocation>
        <location evidence="1">Membrane</location>
        <topology evidence="1">Single-pass membrane protein</topology>
    </subcellularLocation>
</comment>
<reference evidence="18 19" key="1">
    <citation type="submission" date="2024-02" db="EMBL/GenBank/DDBJ databases">
        <title>A chromosome-level genome assembly of Drosophila madeirensis, a fruit fly species endemic to Madeira island.</title>
        <authorList>
            <person name="Tomihara K."/>
            <person name="Llopart A."/>
            <person name="Yamamoto D."/>
        </authorList>
    </citation>
    <scope>NUCLEOTIDE SEQUENCE [LARGE SCALE GENOMIC DNA]</scope>
    <source>
        <strain evidence="18 19">RF1</strain>
    </source>
</reference>
<keyword evidence="5" id="KW-0732">Signal</keyword>
<feature type="disulfide bond" evidence="13">
    <location>
        <begin position="1162"/>
        <end position="1180"/>
    </location>
</feature>
<dbReference type="SMART" id="SM00179">
    <property type="entry name" value="EGF_CA"/>
    <property type="match status" value="4"/>
</dbReference>
<feature type="disulfide bond" evidence="13">
    <location>
        <begin position="1342"/>
        <end position="1357"/>
    </location>
</feature>
<dbReference type="InterPro" id="IPR018097">
    <property type="entry name" value="EGF_Ca-bd_CS"/>
</dbReference>
<evidence type="ECO:0000256" key="7">
    <source>
        <dbReference type="ARBA" id="ARBA00022989"/>
    </source>
</evidence>
<feature type="domain" description="EGF-like" evidence="17">
    <location>
        <begin position="361"/>
        <end position="402"/>
    </location>
</feature>
<dbReference type="FunFam" id="2.10.25.10:FF:000037">
    <property type="entry name" value="Signal peptide, CUB domain and EGF-like domain-containing 2"/>
    <property type="match status" value="1"/>
</dbReference>
<dbReference type="SUPFAM" id="SSF57196">
    <property type="entry name" value="EGF/Laminin"/>
    <property type="match status" value="2"/>
</dbReference>